<dbReference type="PANTHER" id="PTHR34138">
    <property type="entry name" value="CELL SHAPE-DETERMINING PROTEIN MREC"/>
    <property type="match status" value="1"/>
</dbReference>
<gene>
    <name evidence="7" type="ORF">JOE61_000852</name>
</gene>
<feature type="domain" description="Rod shape-determining protein MreC beta-barrel core" evidence="6">
    <location>
        <begin position="184"/>
        <end position="329"/>
    </location>
</feature>
<keyword evidence="3" id="KW-0133">Cell shape</keyword>
<dbReference type="InterPro" id="IPR055342">
    <property type="entry name" value="MreC_beta-barrel_core"/>
</dbReference>
<evidence type="ECO:0000313" key="8">
    <source>
        <dbReference type="Proteomes" id="UP000732378"/>
    </source>
</evidence>
<proteinExistence type="inferred from homology"/>
<evidence type="ECO:0000256" key="3">
    <source>
        <dbReference type="ARBA" id="ARBA00022960"/>
    </source>
</evidence>
<evidence type="ECO:0000256" key="5">
    <source>
        <dbReference type="SAM" id="MobiDB-lite"/>
    </source>
</evidence>
<dbReference type="InterPro" id="IPR042177">
    <property type="entry name" value="Cell/Rod_1"/>
</dbReference>
<organism evidence="7 8">
    <name type="scientific">Nocardioides salarius</name>
    <dbReference type="NCBI Taxonomy" id="374513"/>
    <lineage>
        <taxon>Bacteria</taxon>
        <taxon>Bacillati</taxon>
        <taxon>Actinomycetota</taxon>
        <taxon>Actinomycetes</taxon>
        <taxon>Propionibacteriales</taxon>
        <taxon>Nocardioidaceae</taxon>
        <taxon>Nocardioides</taxon>
    </lineage>
</organism>
<keyword evidence="8" id="KW-1185">Reference proteome</keyword>
<dbReference type="Gene3D" id="2.40.10.340">
    <property type="entry name" value="Rod shape-determining protein MreC, domain 1"/>
    <property type="match status" value="1"/>
</dbReference>
<name>A0ABS2M764_9ACTN</name>
<comment type="caution">
    <text evidence="7">The sequence shown here is derived from an EMBL/GenBank/DDBJ whole genome shotgun (WGS) entry which is preliminary data.</text>
</comment>
<comment type="similarity">
    <text evidence="1">Belongs to the MreC family.</text>
</comment>
<evidence type="ECO:0000313" key="7">
    <source>
        <dbReference type="EMBL" id="MBM7507038.1"/>
    </source>
</evidence>
<feature type="region of interest" description="Disordered" evidence="5">
    <location>
        <begin position="1"/>
        <end position="60"/>
    </location>
</feature>
<evidence type="ECO:0000256" key="2">
    <source>
        <dbReference type="ARBA" id="ARBA00013855"/>
    </source>
</evidence>
<evidence type="ECO:0000256" key="4">
    <source>
        <dbReference type="ARBA" id="ARBA00032089"/>
    </source>
</evidence>
<sequence length="352" mass="36760">MALLDRVSTARRTPGTPREEQPARPGRPGRTRRTRSLMARHERRERRWGHDGGPGAEPPRASRSLLVALLLASATVTTLDLATGEDSPLDPVRGVLADTMGPAQSAATAVVRPFTAIGGWFESNGSLRDEVATLEAENSALRSELNTSAYDRNRLAEYDGLTSVAADLGYSLVPSRVVGVGPAQSFSSTVTIDAGTDAGVQPDMTVVNNDGLVGRVLSAGRSTATVLLLVDPEATVGARVGDSMEMGFLSGRGVIGDEGRLDLELVDDSSVPARADSVVTWGSDGGAPYLAGIPVGRVTKVYSSLRETAQRAVIDPYVDFGALDLVGVVVPTGTRSDRGIIGADGEIAGGER</sequence>
<dbReference type="RefSeq" id="WP_227491398.1">
    <property type="nucleotide sequence ID" value="NZ_JACDTV010000003.1"/>
</dbReference>
<evidence type="ECO:0000256" key="1">
    <source>
        <dbReference type="ARBA" id="ARBA00009369"/>
    </source>
</evidence>
<protein>
    <recommendedName>
        <fullName evidence="2">Cell shape-determining protein MreC</fullName>
    </recommendedName>
    <alternativeName>
        <fullName evidence="4">Cell shape protein MreC</fullName>
    </alternativeName>
</protein>
<dbReference type="Gene3D" id="2.40.10.350">
    <property type="entry name" value="Rod shape-determining protein MreC, domain 2"/>
    <property type="match status" value="1"/>
</dbReference>
<dbReference type="Proteomes" id="UP000732378">
    <property type="component" value="Unassembled WGS sequence"/>
</dbReference>
<dbReference type="InterPro" id="IPR007221">
    <property type="entry name" value="MreC"/>
</dbReference>
<evidence type="ECO:0000259" key="6">
    <source>
        <dbReference type="Pfam" id="PF04085"/>
    </source>
</evidence>
<dbReference type="EMBL" id="JAFBBZ010000001">
    <property type="protein sequence ID" value="MBM7507038.1"/>
    <property type="molecule type" value="Genomic_DNA"/>
</dbReference>
<dbReference type="InterPro" id="IPR042175">
    <property type="entry name" value="Cell/Rod_MreC_2"/>
</dbReference>
<dbReference type="Pfam" id="PF04085">
    <property type="entry name" value="MreC"/>
    <property type="match status" value="1"/>
</dbReference>
<reference evidence="7 8" key="1">
    <citation type="submission" date="2021-01" db="EMBL/GenBank/DDBJ databases">
        <title>Sequencing the genomes of 1000 actinobacteria strains.</title>
        <authorList>
            <person name="Klenk H.-P."/>
        </authorList>
    </citation>
    <scope>NUCLEOTIDE SEQUENCE [LARGE SCALE GENOMIC DNA]</scope>
    <source>
        <strain evidence="7 8">DSM 18239</strain>
    </source>
</reference>
<accession>A0ABS2M764</accession>
<dbReference type="PANTHER" id="PTHR34138:SF1">
    <property type="entry name" value="CELL SHAPE-DETERMINING PROTEIN MREC"/>
    <property type="match status" value="1"/>
</dbReference>